<feature type="compositionally biased region" description="Polar residues" evidence="1">
    <location>
        <begin position="1"/>
        <end position="20"/>
    </location>
</feature>
<reference evidence="3" key="1">
    <citation type="journal article" date="2012" name="Science">
        <title>The Paleozoic origin of enzymatic lignin decomposition reconstructed from 31 fungal genomes.</title>
        <authorList>
            <person name="Floudas D."/>
            <person name="Binder M."/>
            <person name="Riley R."/>
            <person name="Barry K."/>
            <person name="Blanchette R.A."/>
            <person name="Henrissat B."/>
            <person name="Martinez A.T."/>
            <person name="Otillar R."/>
            <person name="Spatafora J.W."/>
            <person name="Yadav J.S."/>
            <person name="Aerts A."/>
            <person name="Benoit I."/>
            <person name="Boyd A."/>
            <person name="Carlson A."/>
            <person name="Copeland A."/>
            <person name="Coutinho P.M."/>
            <person name="de Vries R.P."/>
            <person name="Ferreira P."/>
            <person name="Findley K."/>
            <person name="Foster B."/>
            <person name="Gaskell J."/>
            <person name="Glotzer D."/>
            <person name="Gorecki P."/>
            <person name="Heitman J."/>
            <person name="Hesse C."/>
            <person name="Hori C."/>
            <person name="Igarashi K."/>
            <person name="Jurgens J.A."/>
            <person name="Kallen N."/>
            <person name="Kersten P."/>
            <person name="Kohler A."/>
            <person name="Kuees U."/>
            <person name="Kumar T.K.A."/>
            <person name="Kuo A."/>
            <person name="LaButti K."/>
            <person name="Larrondo L.F."/>
            <person name="Lindquist E."/>
            <person name="Ling A."/>
            <person name="Lombard V."/>
            <person name="Lucas S."/>
            <person name="Lundell T."/>
            <person name="Martin R."/>
            <person name="McLaughlin D.J."/>
            <person name="Morgenstern I."/>
            <person name="Morin E."/>
            <person name="Murat C."/>
            <person name="Nagy L.G."/>
            <person name="Nolan M."/>
            <person name="Ohm R.A."/>
            <person name="Patyshakuliyeva A."/>
            <person name="Rokas A."/>
            <person name="Ruiz-Duenas F.J."/>
            <person name="Sabat G."/>
            <person name="Salamov A."/>
            <person name="Samejima M."/>
            <person name="Schmutz J."/>
            <person name="Slot J.C."/>
            <person name="St John F."/>
            <person name="Stenlid J."/>
            <person name="Sun H."/>
            <person name="Sun S."/>
            <person name="Syed K."/>
            <person name="Tsang A."/>
            <person name="Wiebenga A."/>
            <person name="Young D."/>
            <person name="Pisabarro A."/>
            <person name="Eastwood D.C."/>
            <person name="Martin F."/>
            <person name="Cullen D."/>
            <person name="Grigoriev I.V."/>
            <person name="Hibbett D.S."/>
        </authorList>
    </citation>
    <scope>NUCLEOTIDE SEQUENCE [LARGE SCALE GENOMIC DNA]</scope>
    <source>
        <strain evidence="3">RWD-64-598 SS2</strain>
    </source>
</reference>
<keyword evidence="3" id="KW-1185">Reference proteome</keyword>
<feature type="compositionally biased region" description="Basic and acidic residues" evidence="1">
    <location>
        <begin position="759"/>
        <end position="772"/>
    </location>
</feature>
<organism evidence="2 3">
    <name type="scientific">Coniophora puteana (strain RWD-64-598)</name>
    <name type="common">Brown rot fungus</name>
    <dbReference type="NCBI Taxonomy" id="741705"/>
    <lineage>
        <taxon>Eukaryota</taxon>
        <taxon>Fungi</taxon>
        <taxon>Dikarya</taxon>
        <taxon>Basidiomycota</taxon>
        <taxon>Agaricomycotina</taxon>
        <taxon>Agaricomycetes</taxon>
        <taxon>Agaricomycetidae</taxon>
        <taxon>Boletales</taxon>
        <taxon>Coniophorineae</taxon>
        <taxon>Coniophoraceae</taxon>
        <taxon>Coniophora</taxon>
    </lineage>
</organism>
<dbReference type="OMA" id="PRMSILK"/>
<gene>
    <name evidence="2" type="ORF">CONPUDRAFT_158929</name>
</gene>
<feature type="compositionally biased region" description="Basic and acidic residues" evidence="1">
    <location>
        <begin position="641"/>
        <end position="652"/>
    </location>
</feature>
<proteinExistence type="predicted"/>
<feature type="region of interest" description="Disordered" evidence="1">
    <location>
        <begin position="599"/>
        <end position="785"/>
    </location>
</feature>
<accession>A0A5M3M8A5</accession>
<comment type="caution">
    <text evidence="2">The sequence shown here is derived from an EMBL/GenBank/DDBJ whole genome shotgun (WGS) entry which is preliminary data.</text>
</comment>
<protein>
    <submittedName>
        <fullName evidence="2">Uncharacterized protein</fullName>
    </submittedName>
</protein>
<name>A0A5M3M8A5_CONPW</name>
<feature type="region of interest" description="Disordered" evidence="1">
    <location>
        <begin position="117"/>
        <end position="144"/>
    </location>
</feature>
<sequence length="785" mass="86349">MPSPYHSASSADDIPSVSTSRIRHRRPHPRASHGHISRDDNAHDAVDTRAVDSVQEAASAIAIPPTNRAVSNTAGAATSASRIAAMIAANLAKRTTATAVANCPASSIATTSQRRAVAQHSGRLPSPTTAANPAGTPSLTEPADGIDLLADADSDDEDEDDGLDTIYILSKEDDAIIQKYLPAWKKLSKVRNDKAQHALVCKVAGLILGEKECSLEVEVDVETSVEATFRLHSRTRPLHSGKWTSYKVLDYKHVRTIRKEMRVVWASLYPDQPTVDTGDKKKWLGTWSIARKVVARHLTSAQWDALDALADRWNISGPPDDVQEREYDRHFIPRMKVFMTEAARDCGVTLSALWVHKNAKGELVYGWTDELLKDVDTFKMSLGDAKAKRLLLAWANHNDPDEVSSDDDGSRASRPGKAGSKRDVIVALDDNGYPLVPSEVGCNAKRLQKIVREVMRASFRYDLPSSQQGACVPWSELRAKPLAFIAPDYLPGGNWGQFDDPSKMLDAACKALIRHWRLRQNISPDAAFRFLPSFIELRGGRPPRRKSLLMPIKPTPAAPTAASLFAKAAAASTKSVASALRSAANNANAQTFEELPTAVASTSLPSGSRTSTPKPHAPKPRMSILKPRPLTKHRGANLNARRLDGRNVHSEQESTDEVEDIQDWELPDSLAKSLGVTPTKKRPPVEEWSPIEVTPKRQRMNDDFTPVRRRHRTPSPASDDYESEGDGLDDPKSPGLNEDDVYFMGEGNGRPARQRKHTERGSLWKQSIEERAKRRKGGLGVLLEE</sequence>
<dbReference type="AlphaFoldDB" id="A0A5M3M8A5"/>
<dbReference type="RefSeq" id="XP_007774190.1">
    <property type="nucleotide sequence ID" value="XM_007776000.1"/>
</dbReference>
<evidence type="ECO:0000256" key="1">
    <source>
        <dbReference type="SAM" id="MobiDB-lite"/>
    </source>
</evidence>
<feature type="compositionally biased region" description="Acidic residues" evidence="1">
    <location>
        <begin position="719"/>
        <end position="728"/>
    </location>
</feature>
<dbReference type="KEGG" id="cput:CONPUDRAFT_158929"/>
<evidence type="ECO:0000313" key="2">
    <source>
        <dbReference type="EMBL" id="EIW75468.1"/>
    </source>
</evidence>
<feature type="compositionally biased region" description="Acidic residues" evidence="1">
    <location>
        <begin position="653"/>
        <end position="666"/>
    </location>
</feature>
<dbReference type="EMBL" id="JH711588">
    <property type="protein sequence ID" value="EIW75468.1"/>
    <property type="molecule type" value="Genomic_DNA"/>
</dbReference>
<dbReference type="Proteomes" id="UP000053558">
    <property type="component" value="Unassembled WGS sequence"/>
</dbReference>
<feature type="region of interest" description="Disordered" evidence="1">
    <location>
        <begin position="1"/>
        <end position="44"/>
    </location>
</feature>
<feature type="compositionally biased region" description="Polar residues" evidence="1">
    <location>
        <begin position="126"/>
        <end position="139"/>
    </location>
</feature>
<evidence type="ECO:0000313" key="3">
    <source>
        <dbReference type="Proteomes" id="UP000053558"/>
    </source>
</evidence>
<feature type="compositionally biased region" description="Basic residues" evidence="1">
    <location>
        <begin position="21"/>
        <end position="35"/>
    </location>
</feature>
<dbReference type="GeneID" id="19204002"/>
<feature type="compositionally biased region" description="Polar residues" evidence="1">
    <location>
        <begin position="599"/>
        <end position="613"/>
    </location>
</feature>
<dbReference type="OrthoDB" id="3149423at2759"/>